<dbReference type="Pfam" id="PF00378">
    <property type="entry name" value="ECH_1"/>
    <property type="match status" value="1"/>
</dbReference>
<dbReference type="NCBIfam" id="NF004794">
    <property type="entry name" value="PRK06142.1"/>
    <property type="match status" value="1"/>
</dbReference>
<evidence type="ECO:0000313" key="3">
    <source>
        <dbReference type="Proteomes" id="UP001626537"/>
    </source>
</evidence>
<dbReference type="Proteomes" id="UP001626537">
    <property type="component" value="Chromosome"/>
</dbReference>
<gene>
    <name evidence="2" type="ORF">R0135_04410</name>
</gene>
<dbReference type="PANTHER" id="PTHR43149">
    <property type="entry name" value="ENOYL-COA HYDRATASE"/>
    <property type="match status" value="1"/>
</dbReference>
<dbReference type="Gene3D" id="3.90.226.10">
    <property type="entry name" value="2-enoyl-CoA Hydratase, Chain A, domain 1"/>
    <property type="match status" value="1"/>
</dbReference>
<organism evidence="2 3">
    <name type="scientific">Congregibacter variabilis</name>
    <dbReference type="NCBI Taxonomy" id="3081200"/>
    <lineage>
        <taxon>Bacteria</taxon>
        <taxon>Pseudomonadati</taxon>
        <taxon>Pseudomonadota</taxon>
        <taxon>Gammaproteobacteria</taxon>
        <taxon>Cellvibrionales</taxon>
        <taxon>Halieaceae</taxon>
        <taxon>Congregibacter</taxon>
    </lineage>
</organism>
<dbReference type="InterPro" id="IPR014748">
    <property type="entry name" value="Enoyl-CoA_hydra_C"/>
</dbReference>
<dbReference type="InterPro" id="IPR029045">
    <property type="entry name" value="ClpP/crotonase-like_dom_sf"/>
</dbReference>
<keyword evidence="3" id="KW-1185">Reference proteome</keyword>
<accession>A0ABZ0I4G5</accession>
<dbReference type="Gene3D" id="1.10.12.10">
    <property type="entry name" value="Lyase 2-enoyl-coa Hydratase, Chain A, domain 2"/>
    <property type="match status" value="1"/>
</dbReference>
<comment type="similarity">
    <text evidence="1">Belongs to the enoyl-CoA hydratase/isomerase family.</text>
</comment>
<evidence type="ECO:0000256" key="1">
    <source>
        <dbReference type="ARBA" id="ARBA00005254"/>
    </source>
</evidence>
<sequence length="276" mass="30399">MQQEQITQPTFETLELSIDGHVAEVFLNRGDKANSMSVAMWRELQDCFDWLDSEPSVRAVILAAHGKHFCAGIDLDMLAGVQGQNTDPARRAETFRRNVLVMQDNLSAIEKCRKPVLAAIHNTCIGGAMDMVTCADMRYATADAWFSIREVDIGMTADVGTLQRLPKIVPYGVACELAYTGRNMGAEEAQQVGLINRVYADKEALLKGVRETAALIASKAPLAVRGSKEMLLYSRDHSVQEGLNYIATWNAGMLSAHDLQEGLTAQMEKRAANYDD</sequence>
<protein>
    <submittedName>
        <fullName evidence="2">Crotonase/enoyl-CoA hydratase family protein</fullName>
    </submittedName>
</protein>
<dbReference type="SUPFAM" id="SSF52096">
    <property type="entry name" value="ClpP/crotonase"/>
    <property type="match status" value="1"/>
</dbReference>
<dbReference type="InterPro" id="IPR045002">
    <property type="entry name" value="Ech1-like"/>
</dbReference>
<dbReference type="EMBL" id="CP136864">
    <property type="protein sequence ID" value="WOJ94408.1"/>
    <property type="molecule type" value="Genomic_DNA"/>
</dbReference>
<reference evidence="2 3" key="1">
    <citation type="submission" date="2023-10" db="EMBL/GenBank/DDBJ databases">
        <title>Two novel species belonging to the OM43/NOR5 clade.</title>
        <authorList>
            <person name="Park M."/>
        </authorList>
    </citation>
    <scope>NUCLEOTIDE SEQUENCE [LARGE SCALE GENOMIC DNA]</scope>
    <source>
        <strain evidence="2 3">IMCC43200</strain>
    </source>
</reference>
<evidence type="ECO:0000313" key="2">
    <source>
        <dbReference type="EMBL" id="WOJ94408.1"/>
    </source>
</evidence>
<proteinExistence type="inferred from homology"/>
<dbReference type="CDD" id="cd06558">
    <property type="entry name" value="crotonase-like"/>
    <property type="match status" value="1"/>
</dbReference>
<dbReference type="InterPro" id="IPR001753">
    <property type="entry name" value="Enoyl-CoA_hydra/iso"/>
</dbReference>
<dbReference type="RefSeq" id="WP_407349044.1">
    <property type="nucleotide sequence ID" value="NZ_CP136864.1"/>
</dbReference>
<name>A0ABZ0I4G5_9GAMM</name>